<name>A0A5J6MCQ4_9PROT</name>
<evidence type="ECO:0000313" key="2">
    <source>
        <dbReference type="EMBL" id="QEX14771.1"/>
    </source>
</evidence>
<dbReference type="InterPro" id="IPR029052">
    <property type="entry name" value="Metallo-depent_PP-like"/>
</dbReference>
<organism evidence="2 3">
    <name type="scientific">Hypericibacter terrae</name>
    <dbReference type="NCBI Taxonomy" id="2602015"/>
    <lineage>
        <taxon>Bacteria</taxon>
        <taxon>Pseudomonadati</taxon>
        <taxon>Pseudomonadota</taxon>
        <taxon>Alphaproteobacteria</taxon>
        <taxon>Rhodospirillales</taxon>
        <taxon>Dongiaceae</taxon>
        <taxon>Hypericibacter</taxon>
    </lineage>
</organism>
<dbReference type="SUPFAM" id="SSF56300">
    <property type="entry name" value="Metallo-dependent phosphatases"/>
    <property type="match status" value="1"/>
</dbReference>
<dbReference type="RefSeq" id="WP_151175288.1">
    <property type="nucleotide sequence ID" value="NZ_CP042906.1"/>
</dbReference>
<dbReference type="Gene3D" id="3.60.21.10">
    <property type="match status" value="1"/>
</dbReference>
<dbReference type="Proteomes" id="UP000326202">
    <property type="component" value="Chromosome"/>
</dbReference>
<keyword evidence="3" id="KW-1185">Reference proteome</keyword>
<proteinExistence type="predicted"/>
<evidence type="ECO:0000259" key="1">
    <source>
        <dbReference type="Pfam" id="PF00149"/>
    </source>
</evidence>
<dbReference type="PANTHER" id="PTHR42850:SF4">
    <property type="entry name" value="ZINC-DEPENDENT ENDOPOLYPHOSPHATASE"/>
    <property type="match status" value="1"/>
</dbReference>
<dbReference type="GO" id="GO:0110154">
    <property type="term" value="P:RNA decapping"/>
    <property type="evidence" value="ECO:0007669"/>
    <property type="project" value="TreeGrafter"/>
</dbReference>
<evidence type="ECO:0000313" key="3">
    <source>
        <dbReference type="Proteomes" id="UP000326202"/>
    </source>
</evidence>
<dbReference type="PANTHER" id="PTHR42850">
    <property type="entry name" value="METALLOPHOSPHOESTERASE"/>
    <property type="match status" value="1"/>
</dbReference>
<dbReference type="Pfam" id="PF00149">
    <property type="entry name" value="Metallophos"/>
    <property type="match status" value="1"/>
</dbReference>
<feature type="domain" description="Calcineurin-like phosphoesterase" evidence="1">
    <location>
        <begin position="20"/>
        <end position="204"/>
    </location>
</feature>
<dbReference type="CDD" id="cd00144">
    <property type="entry name" value="MPP_PPP_family"/>
    <property type="match status" value="1"/>
</dbReference>
<dbReference type="InterPro" id="IPR050126">
    <property type="entry name" value="Ap4A_hydrolase"/>
</dbReference>
<dbReference type="GO" id="GO:0008803">
    <property type="term" value="F:bis(5'-nucleosyl)-tetraphosphatase (symmetrical) activity"/>
    <property type="evidence" value="ECO:0007669"/>
    <property type="project" value="TreeGrafter"/>
</dbReference>
<gene>
    <name evidence="2" type="ORF">FRZ44_00460</name>
</gene>
<dbReference type="GO" id="GO:0005737">
    <property type="term" value="C:cytoplasm"/>
    <property type="evidence" value="ECO:0007669"/>
    <property type="project" value="TreeGrafter"/>
</dbReference>
<reference evidence="2 3" key="1">
    <citation type="submission" date="2019-08" db="EMBL/GenBank/DDBJ databases">
        <title>Hyperibacter terrae gen. nov., sp. nov. and Hyperibacter viscosus sp. nov., two new members in the family Rhodospirillaceae isolated from the rhizosphere of Hypericum perforatum.</title>
        <authorList>
            <person name="Noviana Z."/>
        </authorList>
    </citation>
    <scope>NUCLEOTIDE SEQUENCE [LARGE SCALE GENOMIC DNA]</scope>
    <source>
        <strain evidence="2 3">R5913</strain>
    </source>
</reference>
<protein>
    <submittedName>
        <fullName evidence="2">Metallophosphoesterase</fullName>
    </submittedName>
</protein>
<sequence length="243" mass="26860">MGARSGRKLTQRTHLPAGRRIYAIGDVHGRADLLAMLQRRIAADLERHPIADPLLICLGDYVDRGPDSAGVLDLLLGEAPAGMKRIALLGNHEELMLRFLVDDSAGPVWFANGGDATLESYGVDALDSYDRARRQFERLFPARHRAFLESLPISHSEGDYFFAHAGVRPGTALGDQRREDLLWIRGEFLRSEADHGKVVVHGHSIAAEPESRPNRIGIDTGAYASGRLTCLVLEGEKRRFFVT</sequence>
<dbReference type="InterPro" id="IPR004843">
    <property type="entry name" value="Calcineurin-like_PHP"/>
</dbReference>
<dbReference type="OrthoDB" id="9807890at2"/>
<dbReference type="EMBL" id="CP042906">
    <property type="protein sequence ID" value="QEX14771.1"/>
    <property type="molecule type" value="Genomic_DNA"/>
</dbReference>
<dbReference type="GO" id="GO:0016791">
    <property type="term" value="F:phosphatase activity"/>
    <property type="evidence" value="ECO:0007669"/>
    <property type="project" value="TreeGrafter"/>
</dbReference>
<dbReference type="KEGG" id="htq:FRZ44_00460"/>
<dbReference type="AlphaFoldDB" id="A0A5J6MCQ4"/>
<accession>A0A5J6MCQ4</accession>